<dbReference type="Gene3D" id="3.30.565.10">
    <property type="entry name" value="Histidine kinase-like ATPase, C-terminal domain"/>
    <property type="match status" value="1"/>
</dbReference>
<dbReference type="InterPro" id="IPR011712">
    <property type="entry name" value="Sig_transdc_His_kin_sub3_dim/P"/>
</dbReference>
<dbReference type="Proteomes" id="UP001249291">
    <property type="component" value="Unassembled WGS sequence"/>
</dbReference>
<reference evidence="7 8" key="1">
    <citation type="submission" date="2023-08" db="EMBL/GenBank/DDBJ databases">
        <title>Functional and genomic diversity of the sorghum phyllosphere microbiome.</title>
        <authorList>
            <person name="Shade A."/>
        </authorList>
    </citation>
    <scope>NUCLEOTIDE SEQUENCE [LARGE SCALE GENOMIC DNA]</scope>
    <source>
        <strain evidence="7 8">SORGH_AS_0445</strain>
    </source>
</reference>
<keyword evidence="2 7" id="KW-0418">Kinase</keyword>
<evidence type="ECO:0000256" key="2">
    <source>
        <dbReference type="ARBA" id="ARBA00022777"/>
    </source>
</evidence>
<feature type="compositionally biased region" description="Basic and acidic residues" evidence="4">
    <location>
        <begin position="63"/>
        <end position="84"/>
    </location>
</feature>
<keyword evidence="5" id="KW-1133">Transmembrane helix</keyword>
<feature type="transmembrane region" description="Helical" evidence="5">
    <location>
        <begin position="214"/>
        <end position="234"/>
    </location>
</feature>
<keyword evidence="5" id="KW-0812">Transmembrane</keyword>
<keyword evidence="3" id="KW-0902">Two-component regulatory system</keyword>
<dbReference type="Gene3D" id="1.20.5.1930">
    <property type="match status" value="1"/>
</dbReference>
<dbReference type="EC" id="2.7.13.3" evidence="7"/>
<feature type="transmembrane region" description="Helical" evidence="5">
    <location>
        <begin position="240"/>
        <end position="264"/>
    </location>
</feature>
<keyword evidence="1 7" id="KW-0808">Transferase</keyword>
<feature type="region of interest" description="Disordered" evidence="4">
    <location>
        <begin position="53"/>
        <end position="98"/>
    </location>
</feature>
<evidence type="ECO:0000256" key="4">
    <source>
        <dbReference type="SAM" id="MobiDB-lite"/>
    </source>
</evidence>
<dbReference type="RefSeq" id="WP_309693879.1">
    <property type="nucleotide sequence ID" value="NZ_JAVIZQ010000001.1"/>
</dbReference>
<sequence length="472" mass="51774">MTLATVRWASDPRGWNHEITGCPVERGDRAGGHAVLLIRGLLLLRNRAAGFASRGGEGLVPRSQRDPLRDSGDPGRSRDWEDSRWQGNEEAGAKRDVTIDEPISSEDLMASRMRRQAMVTAVLTIAPLTMLGVALTTRSWGEGLVTALCLLLTLGVLREWDLDGYPPRSVFAVVVTATAWIAGAALTTNPLSFLPLSLVGALMLARVRRRLLWIFAFALAVASLGTVAFILHPITAERAATYLLLPFVGVLFVAAVIVVSERAWSIARRFERMREMETQLAVGRERARFINDLHDIQGQSLHVIKLKTAVAHRMVRSDPERAESEMLEIQRLARETISHTRAMAVNRYELNLAVEFENAKRLCESAGIAVHAHVDLTEGVAPPPILAHVLREATTNLLRHAQPTVVVISASAWMVEVTNDGVSEGPTDPERGLARLRERVGAAGGVMTVTCGPNRFVVRAEFSLERVDEVSP</sequence>
<dbReference type="EMBL" id="JAVIZQ010000001">
    <property type="protein sequence ID" value="MDR6144051.1"/>
    <property type="molecule type" value="Genomic_DNA"/>
</dbReference>
<dbReference type="Pfam" id="PF07730">
    <property type="entry name" value="HisKA_3"/>
    <property type="match status" value="1"/>
</dbReference>
<dbReference type="PANTHER" id="PTHR24421">
    <property type="entry name" value="NITRATE/NITRITE SENSOR PROTEIN NARX-RELATED"/>
    <property type="match status" value="1"/>
</dbReference>
<evidence type="ECO:0000256" key="5">
    <source>
        <dbReference type="SAM" id="Phobius"/>
    </source>
</evidence>
<keyword evidence="5" id="KW-0472">Membrane</keyword>
<comment type="caution">
    <text evidence="7">The sequence shown here is derived from an EMBL/GenBank/DDBJ whole genome shotgun (WGS) entry which is preliminary data.</text>
</comment>
<evidence type="ECO:0000313" key="7">
    <source>
        <dbReference type="EMBL" id="MDR6144051.1"/>
    </source>
</evidence>
<dbReference type="InterPro" id="IPR036890">
    <property type="entry name" value="HATPase_C_sf"/>
</dbReference>
<organism evidence="7 8">
    <name type="scientific">Microbacterium foliorum</name>
    <dbReference type="NCBI Taxonomy" id="104336"/>
    <lineage>
        <taxon>Bacteria</taxon>
        <taxon>Bacillati</taxon>
        <taxon>Actinomycetota</taxon>
        <taxon>Actinomycetes</taxon>
        <taxon>Micrococcales</taxon>
        <taxon>Microbacteriaceae</taxon>
        <taxon>Microbacterium</taxon>
    </lineage>
</organism>
<evidence type="ECO:0000256" key="1">
    <source>
        <dbReference type="ARBA" id="ARBA00022679"/>
    </source>
</evidence>
<name>A0ABU1HVG2_9MICO</name>
<keyword evidence="8" id="KW-1185">Reference proteome</keyword>
<evidence type="ECO:0000256" key="3">
    <source>
        <dbReference type="ARBA" id="ARBA00023012"/>
    </source>
</evidence>
<dbReference type="PANTHER" id="PTHR24421:SF63">
    <property type="entry name" value="SENSOR HISTIDINE KINASE DESK"/>
    <property type="match status" value="1"/>
</dbReference>
<feature type="transmembrane region" description="Helical" evidence="5">
    <location>
        <begin position="117"/>
        <end position="134"/>
    </location>
</feature>
<gene>
    <name evidence="7" type="ORF">QE375_003605</name>
</gene>
<dbReference type="InterPro" id="IPR050482">
    <property type="entry name" value="Sensor_HK_TwoCompSys"/>
</dbReference>
<accession>A0ABU1HVG2</accession>
<feature type="domain" description="Signal transduction histidine kinase subgroup 3 dimerisation and phosphoacceptor" evidence="6">
    <location>
        <begin position="285"/>
        <end position="344"/>
    </location>
</feature>
<proteinExistence type="predicted"/>
<evidence type="ECO:0000259" key="6">
    <source>
        <dbReference type="Pfam" id="PF07730"/>
    </source>
</evidence>
<protein>
    <submittedName>
        <fullName evidence="7">Two-component system sensor histidine kinase DesK</fullName>
        <ecNumber evidence="7">2.7.13.3</ecNumber>
    </submittedName>
</protein>
<evidence type="ECO:0000313" key="8">
    <source>
        <dbReference type="Proteomes" id="UP001249291"/>
    </source>
</evidence>
<dbReference type="GO" id="GO:0004673">
    <property type="term" value="F:protein histidine kinase activity"/>
    <property type="evidence" value="ECO:0007669"/>
    <property type="project" value="UniProtKB-EC"/>
</dbReference>